<evidence type="ECO:0000313" key="2">
    <source>
        <dbReference type="EMBL" id="RFZ90992.1"/>
    </source>
</evidence>
<evidence type="ECO:0000259" key="1">
    <source>
        <dbReference type="Pfam" id="PF16011"/>
    </source>
</evidence>
<keyword evidence="3" id="KW-1185">Reference proteome</keyword>
<sequence>MTLLSIPYLPLNTQNTEKLPLHKIENEPWKTGRELSCAVAFSVSHHDEGVQLRFAVTEPHLRARKHKINGDVHKDNCVEFFIAFGDDANYYNFEFNCLGSVKGAYGKNRYHRKFIPIGLMRTVADNLFIDIDNRLSGGGIRWEIIVNLPLSVFSYSKLQSLSDLDCAVNFAKCGDALPAPHFISWVKLSGEKPDFHQPGSFAKASFEAKRVEADQLL</sequence>
<gene>
    <name evidence="2" type="ORF">D0C36_18785</name>
</gene>
<dbReference type="Gene3D" id="2.60.40.1190">
    <property type="match status" value="1"/>
</dbReference>
<protein>
    <recommendedName>
        <fullName evidence="1">Carbohydrate-binding domain-containing protein</fullName>
    </recommendedName>
</protein>
<organism evidence="2 3">
    <name type="scientific">Mucilaginibacter conchicola</name>
    <dbReference type="NCBI Taxonomy" id="2303333"/>
    <lineage>
        <taxon>Bacteria</taxon>
        <taxon>Pseudomonadati</taxon>
        <taxon>Bacteroidota</taxon>
        <taxon>Sphingobacteriia</taxon>
        <taxon>Sphingobacteriales</taxon>
        <taxon>Sphingobacteriaceae</taxon>
        <taxon>Mucilaginibacter</taxon>
    </lineage>
</organism>
<dbReference type="GO" id="GO:0004553">
    <property type="term" value="F:hydrolase activity, hydrolyzing O-glycosyl compounds"/>
    <property type="evidence" value="ECO:0007669"/>
    <property type="project" value="InterPro"/>
</dbReference>
<dbReference type="EMBL" id="QWDC01000003">
    <property type="protein sequence ID" value="RFZ90992.1"/>
    <property type="molecule type" value="Genomic_DNA"/>
</dbReference>
<dbReference type="AlphaFoldDB" id="A0A372NPY9"/>
<dbReference type="RefSeq" id="WP_117393194.1">
    <property type="nucleotide sequence ID" value="NZ_QWDC01000003.1"/>
</dbReference>
<reference evidence="2 3" key="1">
    <citation type="submission" date="2018-08" db="EMBL/GenBank/DDBJ databases">
        <title>Mucilaginibacter sp. MYSH2.</title>
        <authorList>
            <person name="Seo T."/>
        </authorList>
    </citation>
    <scope>NUCLEOTIDE SEQUENCE [LARGE SCALE GENOMIC DNA]</scope>
    <source>
        <strain evidence="2 3">MYSH2</strain>
    </source>
</reference>
<dbReference type="SUPFAM" id="SSF49344">
    <property type="entry name" value="CBD9-like"/>
    <property type="match status" value="1"/>
</dbReference>
<comment type="caution">
    <text evidence="2">The sequence shown here is derived from an EMBL/GenBank/DDBJ whole genome shotgun (WGS) entry which is preliminary data.</text>
</comment>
<dbReference type="Pfam" id="PF16011">
    <property type="entry name" value="CBM9_2"/>
    <property type="match status" value="1"/>
</dbReference>
<proteinExistence type="predicted"/>
<dbReference type="OrthoDB" id="9801646at2"/>
<name>A0A372NPY9_9SPHI</name>
<feature type="domain" description="Carbohydrate-binding" evidence="1">
    <location>
        <begin position="16"/>
        <end position="203"/>
    </location>
</feature>
<dbReference type="GO" id="GO:0016052">
    <property type="term" value="P:carbohydrate catabolic process"/>
    <property type="evidence" value="ECO:0007669"/>
    <property type="project" value="InterPro"/>
</dbReference>
<accession>A0A372NPY9</accession>
<dbReference type="Proteomes" id="UP000264217">
    <property type="component" value="Unassembled WGS sequence"/>
</dbReference>
<dbReference type="GO" id="GO:0030246">
    <property type="term" value="F:carbohydrate binding"/>
    <property type="evidence" value="ECO:0007669"/>
    <property type="project" value="InterPro"/>
</dbReference>
<dbReference type="CDD" id="cd09620">
    <property type="entry name" value="CBM9_like_3"/>
    <property type="match status" value="1"/>
</dbReference>
<dbReference type="InterPro" id="IPR010502">
    <property type="entry name" value="Carb-bd_dom_fam9"/>
</dbReference>
<evidence type="ECO:0000313" key="3">
    <source>
        <dbReference type="Proteomes" id="UP000264217"/>
    </source>
</evidence>